<dbReference type="NCBIfam" id="TIGR01484">
    <property type="entry name" value="HAD-SF-IIB"/>
    <property type="match status" value="1"/>
</dbReference>
<dbReference type="PANTHER" id="PTHR10000:SF8">
    <property type="entry name" value="HAD SUPERFAMILY HYDROLASE-LIKE, TYPE 3"/>
    <property type="match status" value="1"/>
</dbReference>
<dbReference type="InterPro" id="IPR023214">
    <property type="entry name" value="HAD_sf"/>
</dbReference>
<dbReference type="AlphaFoldDB" id="A0A1L8CRV7"/>
<protein>
    <submittedName>
        <fullName evidence="1">Haloacid dehalogenase</fullName>
    </submittedName>
</protein>
<dbReference type="SUPFAM" id="SSF56784">
    <property type="entry name" value="HAD-like"/>
    <property type="match status" value="1"/>
</dbReference>
<evidence type="ECO:0000313" key="2">
    <source>
        <dbReference type="Proteomes" id="UP000187485"/>
    </source>
</evidence>
<accession>A0A1L8CRV7</accession>
<name>A0A1L8CRV7_9THEO</name>
<dbReference type="Gene3D" id="3.40.50.1000">
    <property type="entry name" value="HAD superfamily/HAD-like"/>
    <property type="match status" value="1"/>
</dbReference>
<dbReference type="GO" id="GO:0005829">
    <property type="term" value="C:cytosol"/>
    <property type="evidence" value="ECO:0007669"/>
    <property type="project" value="TreeGrafter"/>
</dbReference>
<dbReference type="SFLD" id="SFLDG01140">
    <property type="entry name" value="C2.B:_Phosphomannomutase_and_P"/>
    <property type="match status" value="1"/>
</dbReference>
<dbReference type="EMBL" id="BDJK01000003">
    <property type="protein sequence ID" value="GAV21539.1"/>
    <property type="molecule type" value="Genomic_DNA"/>
</dbReference>
<dbReference type="Pfam" id="PF08282">
    <property type="entry name" value="Hydrolase_3"/>
    <property type="match status" value="1"/>
</dbReference>
<dbReference type="SFLD" id="SFLDS00003">
    <property type="entry name" value="Haloacid_Dehalogenase"/>
    <property type="match status" value="1"/>
</dbReference>
<proteinExistence type="predicted"/>
<sequence length="267" mass="29836">MRYQLLAVDLDDTFLTRELQVSPRVKDAVLVALAKGIIVTLATGRMYRSAKKYAFSFLGDIPLITYNGALIKYSQAGREIYHKPVPGELALAIYRKVKGYFHLNVYQDDELLVEEDNQYIRDYSKLAGVPFRVVADLEERLYQKAPTKLLAIGDPEDLNRLWNEARDEFSGKLHITKSKPHYLEFLAPEVNKGEALKALAAHLGIPLKATVAVGDSYNDLEMLEVAGLGVAMGNALPVVKKRADFIIPGNDEDGIAYLINEVILKNK</sequence>
<evidence type="ECO:0000313" key="1">
    <source>
        <dbReference type="EMBL" id="GAV21539.1"/>
    </source>
</evidence>
<dbReference type="InterPro" id="IPR000150">
    <property type="entry name" value="Cof"/>
</dbReference>
<dbReference type="RefSeq" id="WP_075857987.1">
    <property type="nucleotide sequence ID" value="NZ_BDJK01000003.1"/>
</dbReference>
<dbReference type="Proteomes" id="UP000187485">
    <property type="component" value="Unassembled WGS sequence"/>
</dbReference>
<dbReference type="STRING" id="870242.cpu_00490"/>
<dbReference type="PROSITE" id="PS01229">
    <property type="entry name" value="COF_2"/>
    <property type="match status" value="1"/>
</dbReference>
<dbReference type="GO" id="GO:0000287">
    <property type="term" value="F:magnesium ion binding"/>
    <property type="evidence" value="ECO:0007669"/>
    <property type="project" value="TreeGrafter"/>
</dbReference>
<dbReference type="NCBIfam" id="TIGR00099">
    <property type="entry name" value="Cof-subfamily"/>
    <property type="match status" value="1"/>
</dbReference>
<organism evidence="1 2">
    <name type="scientific">Carboxydothermus pertinax</name>
    <dbReference type="NCBI Taxonomy" id="870242"/>
    <lineage>
        <taxon>Bacteria</taxon>
        <taxon>Bacillati</taxon>
        <taxon>Bacillota</taxon>
        <taxon>Clostridia</taxon>
        <taxon>Thermoanaerobacterales</taxon>
        <taxon>Thermoanaerobacteraceae</taxon>
        <taxon>Carboxydothermus</taxon>
    </lineage>
</organism>
<comment type="caution">
    <text evidence="1">The sequence shown here is derived from an EMBL/GenBank/DDBJ whole genome shotgun (WGS) entry which is preliminary data.</text>
</comment>
<gene>
    <name evidence="1" type="ORF">cpu_00490</name>
</gene>
<keyword evidence="2" id="KW-1185">Reference proteome</keyword>
<dbReference type="SFLD" id="SFLDG01144">
    <property type="entry name" value="C2.B.4:_PGP_Like"/>
    <property type="match status" value="1"/>
</dbReference>
<dbReference type="PANTHER" id="PTHR10000">
    <property type="entry name" value="PHOSPHOSERINE PHOSPHATASE"/>
    <property type="match status" value="1"/>
</dbReference>
<dbReference type="CDD" id="cd07516">
    <property type="entry name" value="HAD_Pase"/>
    <property type="match status" value="1"/>
</dbReference>
<reference evidence="2" key="1">
    <citation type="submission" date="2016-12" db="EMBL/GenBank/DDBJ databases">
        <title>Draft Genome Sequences od Carboxydothermus pertinax and islandicus, Hydrogenogenic Carboxydotrophic Bacteria.</title>
        <authorList>
            <person name="Fukuyama Y."/>
            <person name="Ohmae K."/>
            <person name="Yoneda Y."/>
            <person name="Yoshida T."/>
            <person name="Sako Y."/>
        </authorList>
    </citation>
    <scope>NUCLEOTIDE SEQUENCE [LARGE SCALE GENOMIC DNA]</scope>
    <source>
        <strain evidence="2">Ug1</strain>
    </source>
</reference>
<dbReference type="Gene3D" id="3.30.1240.10">
    <property type="match status" value="1"/>
</dbReference>
<dbReference type="GO" id="GO:0016791">
    <property type="term" value="F:phosphatase activity"/>
    <property type="evidence" value="ECO:0007669"/>
    <property type="project" value="UniProtKB-ARBA"/>
</dbReference>
<dbReference type="OrthoDB" id="9781413at2"/>
<dbReference type="InterPro" id="IPR036412">
    <property type="entry name" value="HAD-like_sf"/>
</dbReference>
<dbReference type="InterPro" id="IPR006379">
    <property type="entry name" value="HAD-SF_hydro_IIB"/>
</dbReference>